<dbReference type="EMBL" id="SWJQ01000608">
    <property type="protein sequence ID" value="TRZ12215.1"/>
    <property type="molecule type" value="Genomic_DNA"/>
</dbReference>
<accession>A0A8K1LFN4</accession>
<evidence type="ECO:0000313" key="7">
    <source>
        <dbReference type="Proteomes" id="UP000796761"/>
    </source>
</evidence>
<dbReference type="InterPro" id="IPR012677">
    <property type="entry name" value="Nucleotide-bd_a/b_plait_sf"/>
</dbReference>
<evidence type="ECO:0000256" key="3">
    <source>
        <dbReference type="PROSITE-ProRule" id="PRU00176"/>
    </source>
</evidence>
<evidence type="ECO:0000313" key="6">
    <source>
        <dbReference type="EMBL" id="TRZ12215.1"/>
    </source>
</evidence>
<protein>
    <recommendedName>
        <fullName evidence="5">RRM domain-containing protein</fullName>
    </recommendedName>
</protein>
<dbReference type="InterPro" id="IPR035979">
    <property type="entry name" value="RBD_domain_sf"/>
</dbReference>
<dbReference type="Proteomes" id="UP000796761">
    <property type="component" value="Unassembled WGS sequence"/>
</dbReference>
<sequence length="136" mass="15308">MATLANGQPDNTSLSSNHSNPSTNGHMNGLNHSPGNPSTIPMKDHDAIKLFIGQIPRNLDEKDLKPLFEEFGKIYELTVLKDRFTGMHKGVGEELHKDSPTWLTGVRLYISYTFTDYNCFRPSISTYTDAFGHFME</sequence>
<comment type="caution">
    <text evidence="6">The sequence shown here is derived from an EMBL/GenBank/DDBJ whole genome shotgun (WGS) entry which is preliminary data.</text>
</comment>
<keyword evidence="1" id="KW-0677">Repeat</keyword>
<dbReference type="GO" id="GO:0003723">
    <property type="term" value="F:RNA binding"/>
    <property type="evidence" value="ECO:0007669"/>
    <property type="project" value="UniProtKB-UniRule"/>
</dbReference>
<gene>
    <name evidence="6" type="ORF">HGM15179_014892</name>
</gene>
<organism evidence="6 7">
    <name type="scientific">Zosterops borbonicus</name>
    <dbReference type="NCBI Taxonomy" id="364589"/>
    <lineage>
        <taxon>Eukaryota</taxon>
        <taxon>Metazoa</taxon>
        <taxon>Chordata</taxon>
        <taxon>Craniata</taxon>
        <taxon>Vertebrata</taxon>
        <taxon>Euteleostomi</taxon>
        <taxon>Archelosauria</taxon>
        <taxon>Archosauria</taxon>
        <taxon>Dinosauria</taxon>
        <taxon>Saurischia</taxon>
        <taxon>Theropoda</taxon>
        <taxon>Coelurosauria</taxon>
        <taxon>Aves</taxon>
        <taxon>Neognathae</taxon>
        <taxon>Neoaves</taxon>
        <taxon>Telluraves</taxon>
        <taxon>Australaves</taxon>
        <taxon>Passeriformes</taxon>
        <taxon>Sylvioidea</taxon>
        <taxon>Zosteropidae</taxon>
        <taxon>Zosterops</taxon>
    </lineage>
</organism>
<dbReference type="PROSITE" id="PS50102">
    <property type="entry name" value="RRM"/>
    <property type="match status" value="1"/>
</dbReference>
<evidence type="ECO:0000256" key="4">
    <source>
        <dbReference type="SAM" id="MobiDB-lite"/>
    </source>
</evidence>
<dbReference type="PANTHER" id="PTHR24012">
    <property type="entry name" value="RNA BINDING PROTEIN"/>
    <property type="match status" value="1"/>
</dbReference>
<name>A0A8K1LFN4_9PASS</name>
<dbReference type="SUPFAM" id="SSF54928">
    <property type="entry name" value="RNA-binding domain, RBD"/>
    <property type="match status" value="1"/>
</dbReference>
<proteinExistence type="predicted"/>
<keyword evidence="7" id="KW-1185">Reference proteome</keyword>
<evidence type="ECO:0000256" key="1">
    <source>
        <dbReference type="ARBA" id="ARBA00022737"/>
    </source>
</evidence>
<evidence type="ECO:0000256" key="2">
    <source>
        <dbReference type="ARBA" id="ARBA00022884"/>
    </source>
</evidence>
<dbReference type="SMART" id="SM00360">
    <property type="entry name" value="RRM"/>
    <property type="match status" value="1"/>
</dbReference>
<dbReference type="Gene3D" id="3.30.70.330">
    <property type="match status" value="1"/>
</dbReference>
<reference evidence="6" key="1">
    <citation type="submission" date="2019-04" db="EMBL/GenBank/DDBJ databases">
        <title>Genome assembly of Zosterops borbonicus 15179.</title>
        <authorList>
            <person name="Leroy T."/>
            <person name="Anselmetti Y."/>
            <person name="Tilak M.-K."/>
            <person name="Nabholz B."/>
        </authorList>
    </citation>
    <scope>NUCLEOTIDE SEQUENCE</scope>
    <source>
        <strain evidence="6">HGM_15179</strain>
        <tissue evidence="6">Muscle</tissue>
    </source>
</reference>
<feature type="region of interest" description="Disordered" evidence="4">
    <location>
        <begin position="1"/>
        <end position="39"/>
    </location>
</feature>
<dbReference type="Pfam" id="PF00076">
    <property type="entry name" value="RRM_1"/>
    <property type="match status" value="1"/>
</dbReference>
<feature type="domain" description="RRM" evidence="5">
    <location>
        <begin position="48"/>
        <end position="92"/>
    </location>
</feature>
<evidence type="ECO:0000259" key="5">
    <source>
        <dbReference type="PROSITE" id="PS50102"/>
    </source>
</evidence>
<dbReference type="OrthoDB" id="267048at2759"/>
<dbReference type="InterPro" id="IPR000504">
    <property type="entry name" value="RRM_dom"/>
</dbReference>
<keyword evidence="2 3" id="KW-0694">RNA-binding</keyword>
<dbReference type="AlphaFoldDB" id="A0A8K1LFN4"/>